<protein>
    <submittedName>
        <fullName evidence="1">AmmeMemoRadiSam system protein B</fullName>
    </submittedName>
</protein>
<dbReference type="Gene3D" id="3.40.830.10">
    <property type="entry name" value="LigB-like"/>
    <property type="match status" value="1"/>
</dbReference>
<comment type="caution">
    <text evidence="1">The sequence shown here is derived from an EMBL/GenBank/DDBJ whole genome shotgun (WGS) entry which is preliminary data.</text>
</comment>
<dbReference type="AlphaFoldDB" id="A0A956LYR9"/>
<reference evidence="1" key="2">
    <citation type="journal article" date="2021" name="Microbiome">
        <title>Successional dynamics and alternative stable states in a saline activated sludge microbial community over 9 years.</title>
        <authorList>
            <person name="Wang Y."/>
            <person name="Ye J."/>
            <person name="Ju F."/>
            <person name="Liu L."/>
            <person name="Boyd J.A."/>
            <person name="Deng Y."/>
            <person name="Parks D.H."/>
            <person name="Jiang X."/>
            <person name="Yin X."/>
            <person name="Woodcroft B.J."/>
            <person name="Tyson G.W."/>
            <person name="Hugenholtz P."/>
            <person name="Polz M.F."/>
            <person name="Zhang T."/>
        </authorList>
    </citation>
    <scope>NUCLEOTIDE SEQUENCE</scope>
    <source>
        <strain evidence="1">HKST-UBA01</strain>
    </source>
</reference>
<proteinExistence type="predicted"/>
<accession>A0A956LYR9</accession>
<reference evidence="1" key="1">
    <citation type="submission" date="2020-04" db="EMBL/GenBank/DDBJ databases">
        <authorList>
            <person name="Zhang T."/>
        </authorList>
    </citation>
    <scope>NUCLEOTIDE SEQUENCE</scope>
    <source>
        <strain evidence="1">HKST-UBA01</strain>
    </source>
</reference>
<name>A0A956LYR9_UNCEI</name>
<gene>
    <name evidence="1" type="primary">amrB</name>
    <name evidence="1" type="ORF">KC729_07300</name>
</gene>
<dbReference type="InterPro" id="IPR002737">
    <property type="entry name" value="MEMO1_fam"/>
</dbReference>
<dbReference type="EMBL" id="JAGQHR010000173">
    <property type="protein sequence ID" value="MCA9727472.1"/>
    <property type="molecule type" value="Genomic_DNA"/>
</dbReference>
<organism evidence="1 2">
    <name type="scientific">Eiseniibacteriota bacterium</name>
    <dbReference type="NCBI Taxonomy" id="2212470"/>
    <lineage>
        <taxon>Bacteria</taxon>
        <taxon>Candidatus Eiseniibacteriota</taxon>
    </lineage>
</organism>
<dbReference type="Pfam" id="PF01875">
    <property type="entry name" value="Memo"/>
    <property type="match status" value="1"/>
</dbReference>
<evidence type="ECO:0000313" key="1">
    <source>
        <dbReference type="EMBL" id="MCA9727472.1"/>
    </source>
</evidence>
<dbReference type="NCBIfam" id="TIGR04336">
    <property type="entry name" value="AmmeMemoSam_B"/>
    <property type="match status" value="1"/>
</dbReference>
<dbReference type="Proteomes" id="UP000697710">
    <property type="component" value="Unassembled WGS sequence"/>
</dbReference>
<sequence>MAIPSTPALRGQRDGIGFATHAADMAAVWDASAKDPRPLSLSALPVTPVVGAICPHDDYLYAGRVYREILPALTARTVIVVGVFHAYARSGFRDRIVFDSHAHWRTPDGEIPVSDLRAEWQAHWRPTDWSVEDEMHDAEHSVEAIVYWLRHRHPAREIVPILVPGMSLLRLLSLADGAAEALAGVMSARGLALGSDVAIVISADAVHYGPDFGHCPFGEGGIDAYRAAVDADLDLLRTSIAGTVDSSRIAALYETFVDPQQPDRYRLTWCGRFSIPFGMALLDGLHRRLGNAMTRALPIAYATSVGLPQLSVRGDLGLTAPASLYHFVGHPAVAFTSA</sequence>
<evidence type="ECO:0000313" key="2">
    <source>
        <dbReference type="Proteomes" id="UP000697710"/>
    </source>
</evidence>